<dbReference type="PRINTS" id="PR00040">
    <property type="entry name" value="HTHMERR"/>
</dbReference>
<dbReference type="Pfam" id="PF13411">
    <property type="entry name" value="MerR_1"/>
    <property type="match status" value="1"/>
</dbReference>
<dbReference type="PROSITE" id="PS50937">
    <property type="entry name" value="HTH_MERR_2"/>
    <property type="match status" value="1"/>
</dbReference>
<dbReference type="SUPFAM" id="SSF46955">
    <property type="entry name" value="Putative DNA-binding domain"/>
    <property type="match status" value="1"/>
</dbReference>
<dbReference type="Gene3D" id="1.10.1660.10">
    <property type="match status" value="1"/>
</dbReference>
<evidence type="ECO:0000256" key="1">
    <source>
        <dbReference type="ARBA" id="ARBA00023125"/>
    </source>
</evidence>
<dbReference type="GO" id="GO:0003700">
    <property type="term" value="F:DNA-binding transcription factor activity"/>
    <property type="evidence" value="ECO:0007669"/>
    <property type="project" value="InterPro"/>
</dbReference>
<keyword evidence="1" id="KW-0238">DNA-binding</keyword>
<protein>
    <submittedName>
        <fullName evidence="3">MerR family transcriptional regulator</fullName>
    </submittedName>
</protein>
<gene>
    <name evidence="3" type="ORF">Atai01_50870</name>
</gene>
<comment type="caution">
    <text evidence="3">The sequence shown here is derived from an EMBL/GenBank/DDBJ whole genome shotgun (WGS) entry which is preliminary data.</text>
</comment>
<dbReference type="PANTHER" id="PTHR30204:SF98">
    <property type="entry name" value="HTH-TYPE TRANSCRIPTIONAL REGULATOR ADHR"/>
    <property type="match status" value="1"/>
</dbReference>
<sequence length="213" mass="23244">MRMAELSRESGVPVATIKYYLREGLLPPGERTSPNQARYSAEHVRRLKLVRALLDVGGLSIAGVREVLQAIDDRTSTHSVLGLAQYGLATSKARATDESRDWAMSLIRRVAEERGWPLCKDDVVVEALAGTLCTYAELGRTDLLDRISDYAEVAARMAEIDLDLVSGLPTMESIVEGAVIGTVLGDALFTALRRLAQQSASRERFGGDQVSRP</sequence>
<evidence type="ECO:0000259" key="2">
    <source>
        <dbReference type="PROSITE" id="PS50937"/>
    </source>
</evidence>
<dbReference type="PANTHER" id="PTHR30204">
    <property type="entry name" value="REDOX-CYCLING DRUG-SENSING TRANSCRIPTIONAL ACTIVATOR SOXR"/>
    <property type="match status" value="1"/>
</dbReference>
<feature type="domain" description="HTH merR-type" evidence="2">
    <location>
        <begin position="1"/>
        <end position="70"/>
    </location>
</feature>
<dbReference type="AlphaFoldDB" id="A0A9W6VEH2"/>
<evidence type="ECO:0000313" key="3">
    <source>
        <dbReference type="EMBL" id="GLY68468.1"/>
    </source>
</evidence>
<dbReference type="InterPro" id="IPR047057">
    <property type="entry name" value="MerR_fam"/>
</dbReference>
<dbReference type="CDD" id="cd04780">
    <property type="entry name" value="HTH_MerR-like_sg5"/>
    <property type="match status" value="1"/>
</dbReference>
<dbReference type="InterPro" id="IPR000551">
    <property type="entry name" value="MerR-type_HTH_dom"/>
</dbReference>
<evidence type="ECO:0000313" key="4">
    <source>
        <dbReference type="Proteomes" id="UP001165136"/>
    </source>
</evidence>
<proteinExistence type="predicted"/>
<name>A0A9W6VEH2_9PSEU</name>
<accession>A0A9W6VEH2</accession>
<dbReference type="GO" id="GO:0003677">
    <property type="term" value="F:DNA binding"/>
    <property type="evidence" value="ECO:0007669"/>
    <property type="project" value="UniProtKB-KW"/>
</dbReference>
<dbReference type="Proteomes" id="UP001165136">
    <property type="component" value="Unassembled WGS sequence"/>
</dbReference>
<reference evidence="3" key="1">
    <citation type="submission" date="2023-03" db="EMBL/GenBank/DDBJ databases">
        <title>Amycolatopsis taiwanensis NBRC 103393.</title>
        <authorList>
            <person name="Ichikawa N."/>
            <person name="Sato H."/>
            <person name="Tonouchi N."/>
        </authorList>
    </citation>
    <scope>NUCLEOTIDE SEQUENCE</scope>
    <source>
        <strain evidence="3">NBRC 103393</strain>
    </source>
</reference>
<organism evidence="3 4">
    <name type="scientific">Amycolatopsis taiwanensis</name>
    <dbReference type="NCBI Taxonomy" id="342230"/>
    <lineage>
        <taxon>Bacteria</taxon>
        <taxon>Bacillati</taxon>
        <taxon>Actinomycetota</taxon>
        <taxon>Actinomycetes</taxon>
        <taxon>Pseudonocardiales</taxon>
        <taxon>Pseudonocardiaceae</taxon>
        <taxon>Amycolatopsis</taxon>
    </lineage>
</organism>
<keyword evidence="4" id="KW-1185">Reference proteome</keyword>
<dbReference type="EMBL" id="BSTI01000011">
    <property type="protein sequence ID" value="GLY68468.1"/>
    <property type="molecule type" value="Genomic_DNA"/>
</dbReference>
<dbReference type="InterPro" id="IPR009061">
    <property type="entry name" value="DNA-bd_dom_put_sf"/>
</dbReference>
<dbReference type="SMART" id="SM00422">
    <property type="entry name" value="HTH_MERR"/>
    <property type="match status" value="1"/>
</dbReference>